<feature type="signal peptide" evidence="1">
    <location>
        <begin position="1"/>
        <end position="20"/>
    </location>
</feature>
<feature type="domain" description="Secreted protein CSS2 C-terminal" evidence="2">
    <location>
        <begin position="108"/>
        <end position="205"/>
    </location>
</feature>
<dbReference type="EMBL" id="CH408155">
    <property type="protein sequence ID" value="EDK36174.2"/>
    <property type="molecule type" value="Genomic_DNA"/>
</dbReference>
<proteinExistence type="predicted"/>
<accession>A5DAG7</accession>
<evidence type="ECO:0000259" key="2">
    <source>
        <dbReference type="Pfam" id="PF20521"/>
    </source>
</evidence>
<gene>
    <name evidence="3" type="ORF">PGUG_00272</name>
</gene>
<keyword evidence="4" id="KW-1185">Reference proteome</keyword>
<dbReference type="OrthoDB" id="5059029at2759"/>
<feature type="chain" id="PRO_5002679781" description="Secreted protein CSS2 C-terminal domain-containing protein" evidence="1">
    <location>
        <begin position="21"/>
        <end position="223"/>
    </location>
</feature>
<reference evidence="3 4" key="1">
    <citation type="journal article" date="2009" name="Nature">
        <title>Evolution of pathogenicity and sexual reproduction in eight Candida genomes.</title>
        <authorList>
            <person name="Butler G."/>
            <person name="Rasmussen M.D."/>
            <person name="Lin M.F."/>
            <person name="Santos M.A."/>
            <person name="Sakthikumar S."/>
            <person name="Munro C.A."/>
            <person name="Rheinbay E."/>
            <person name="Grabherr M."/>
            <person name="Forche A."/>
            <person name="Reedy J.L."/>
            <person name="Agrafioti I."/>
            <person name="Arnaud M.B."/>
            <person name="Bates S."/>
            <person name="Brown A.J."/>
            <person name="Brunke S."/>
            <person name="Costanzo M.C."/>
            <person name="Fitzpatrick D.A."/>
            <person name="de Groot P.W."/>
            <person name="Harris D."/>
            <person name="Hoyer L.L."/>
            <person name="Hube B."/>
            <person name="Klis F.M."/>
            <person name="Kodira C."/>
            <person name="Lennard N."/>
            <person name="Logue M.E."/>
            <person name="Martin R."/>
            <person name="Neiman A.M."/>
            <person name="Nikolaou E."/>
            <person name="Quail M.A."/>
            <person name="Quinn J."/>
            <person name="Santos M.C."/>
            <person name="Schmitzberger F.F."/>
            <person name="Sherlock G."/>
            <person name="Shah P."/>
            <person name="Silverstein K.A."/>
            <person name="Skrzypek M.S."/>
            <person name="Soll D."/>
            <person name="Staggs R."/>
            <person name="Stansfield I."/>
            <person name="Stumpf M.P."/>
            <person name="Sudbery P.E."/>
            <person name="Srikantha T."/>
            <person name="Zeng Q."/>
            <person name="Berman J."/>
            <person name="Berriman M."/>
            <person name="Heitman J."/>
            <person name="Gow N.A."/>
            <person name="Lorenz M.C."/>
            <person name="Birren B.W."/>
            <person name="Kellis M."/>
            <person name="Cuomo C.A."/>
        </authorList>
    </citation>
    <scope>NUCLEOTIDE SEQUENCE [LARGE SCALE GENOMIC DNA]</scope>
    <source>
        <strain evidence="4">ATCC 6260 / CBS 566 / DSM 6381 / JCM 1539 / NBRC 10279 / NRRL Y-324</strain>
    </source>
</reference>
<name>A5DAG7_PICGU</name>
<evidence type="ECO:0000256" key="1">
    <source>
        <dbReference type="SAM" id="SignalP"/>
    </source>
</evidence>
<evidence type="ECO:0000313" key="4">
    <source>
        <dbReference type="Proteomes" id="UP000001997"/>
    </source>
</evidence>
<evidence type="ECO:0000313" key="3">
    <source>
        <dbReference type="EMBL" id="EDK36174.2"/>
    </source>
</evidence>
<dbReference type="GeneID" id="5129284"/>
<dbReference type="VEuPathDB" id="FungiDB:PGUG_00272"/>
<dbReference type="RefSeq" id="XP_001486895.2">
    <property type="nucleotide sequence ID" value="XM_001486845.1"/>
</dbReference>
<dbReference type="Proteomes" id="UP000001997">
    <property type="component" value="Unassembled WGS sequence"/>
</dbReference>
<dbReference type="KEGG" id="pgu:PGUG_00272"/>
<dbReference type="Pfam" id="PF20521">
    <property type="entry name" value="DUF6736"/>
    <property type="match status" value="1"/>
</dbReference>
<sequence>MKLNYAKPLLFLIFSWFVLAIDTQIYLKRANDSCQLIPVLYKGRFLQYNCPGETHYMLADEEFIALSNITKNVPERLTLSNGTIFNYKKQHSNRNYTHQLIRFIDYATAHIKQVSLNIANYFQLRTKPCQINQKMATSKDGSKYLHISVEATKTCDKSAQISAILESMEEWLKNHEHYCGIWCTRESDKGTWAGLISIGSNKAFSLESCGNYGTYGQCEETNG</sequence>
<dbReference type="InParanoid" id="A5DAG7"/>
<dbReference type="HOGENOM" id="CLU_1240521_0_0_1"/>
<organism evidence="3 4">
    <name type="scientific">Meyerozyma guilliermondii (strain ATCC 6260 / CBS 566 / DSM 6381 / JCM 1539 / NBRC 10279 / NRRL Y-324)</name>
    <name type="common">Yeast</name>
    <name type="synonym">Candida guilliermondii</name>
    <dbReference type="NCBI Taxonomy" id="294746"/>
    <lineage>
        <taxon>Eukaryota</taxon>
        <taxon>Fungi</taxon>
        <taxon>Dikarya</taxon>
        <taxon>Ascomycota</taxon>
        <taxon>Saccharomycotina</taxon>
        <taxon>Pichiomycetes</taxon>
        <taxon>Debaryomycetaceae</taxon>
        <taxon>Meyerozyma</taxon>
    </lineage>
</organism>
<dbReference type="AlphaFoldDB" id="A5DAG7"/>
<dbReference type="eggNOG" id="ENOG502T535">
    <property type="taxonomic scope" value="Eukaryota"/>
</dbReference>
<keyword evidence="1" id="KW-0732">Signal</keyword>
<dbReference type="InterPro" id="IPR046624">
    <property type="entry name" value="CSS2_C"/>
</dbReference>
<protein>
    <recommendedName>
        <fullName evidence="2">Secreted protein CSS2 C-terminal domain-containing protein</fullName>
    </recommendedName>
</protein>